<dbReference type="PANTHER" id="PTHR12787:SF0">
    <property type="entry name" value="RIBOSOMAL RNA-PROCESSING PROTEIN 8"/>
    <property type="match status" value="1"/>
</dbReference>
<sequence>MKRKADTQQTSKYSITLADSDDDDNDETENDVIIKNKPKNIDGEIQRNKLSAIQQAHKDKLSGSRFRVLNEELYTTTSEESWERFQSDPSLFSHYHAGFREQAKTWQSGSGNPVHWILEAIRSGRGSSGGGEKVVVADFGCGDATIARTLCPELFGEEGEGGKKKKKKKKKKKNKNSDTPATAQSPPPTYVVHS</sequence>
<evidence type="ECO:0000256" key="3">
    <source>
        <dbReference type="ARBA" id="ARBA00022552"/>
    </source>
</evidence>
<keyword evidence="7 8" id="KW-0539">Nucleus</keyword>
<gene>
    <name evidence="10" type="ORF">TrRE_jg5797</name>
</gene>
<dbReference type="InterPro" id="IPR007823">
    <property type="entry name" value="RRP8"/>
</dbReference>
<organism evidence="10 11">
    <name type="scientific">Triparma retinervis</name>
    <dbReference type="NCBI Taxonomy" id="2557542"/>
    <lineage>
        <taxon>Eukaryota</taxon>
        <taxon>Sar</taxon>
        <taxon>Stramenopiles</taxon>
        <taxon>Ochrophyta</taxon>
        <taxon>Bolidophyceae</taxon>
        <taxon>Parmales</taxon>
        <taxon>Triparmaceae</taxon>
        <taxon>Triparma</taxon>
    </lineage>
</organism>
<feature type="compositionally biased region" description="Acidic residues" evidence="9">
    <location>
        <begin position="19"/>
        <end position="30"/>
    </location>
</feature>
<dbReference type="EC" id="2.1.1.-" evidence="8"/>
<keyword evidence="5 8" id="KW-0808">Transferase</keyword>
<dbReference type="EMBL" id="BRXZ01002174">
    <property type="protein sequence ID" value="GMH56159.1"/>
    <property type="molecule type" value="Genomic_DNA"/>
</dbReference>
<comment type="subcellular location">
    <subcellularLocation>
        <location evidence="1 8">Nucleus</location>
        <location evidence="1 8">Nucleolus</location>
    </subcellularLocation>
</comment>
<dbReference type="InterPro" id="IPR042036">
    <property type="entry name" value="RRP8_N"/>
</dbReference>
<dbReference type="GO" id="GO:0008168">
    <property type="term" value="F:methyltransferase activity"/>
    <property type="evidence" value="ECO:0007669"/>
    <property type="project" value="UniProtKB-KW"/>
</dbReference>
<evidence type="ECO:0000256" key="9">
    <source>
        <dbReference type="SAM" id="MobiDB-lite"/>
    </source>
</evidence>
<evidence type="ECO:0000313" key="10">
    <source>
        <dbReference type="EMBL" id="GMH56159.1"/>
    </source>
</evidence>
<feature type="region of interest" description="Disordered" evidence="9">
    <location>
        <begin position="1"/>
        <end position="39"/>
    </location>
</feature>
<evidence type="ECO:0000256" key="5">
    <source>
        <dbReference type="ARBA" id="ARBA00022679"/>
    </source>
</evidence>
<comment type="caution">
    <text evidence="10">The sequence shown here is derived from an EMBL/GenBank/DDBJ whole genome shotgun (WGS) entry which is preliminary data.</text>
</comment>
<dbReference type="Proteomes" id="UP001165082">
    <property type="component" value="Unassembled WGS sequence"/>
</dbReference>
<keyword evidence="3 8" id="KW-0698">rRNA processing</keyword>
<keyword evidence="4 8" id="KW-0489">Methyltransferase</keyword>
<keyword evidence="6 8" id="KW-0949">S-adenosyl-L-methionine</keyword>
<keyword evidence="11" id="KW-1185">Reference proteome</keyword>
<evidence type="ECO:0000256" key="4">
    <source>
        <dbReference type="ARBA" id="ARBA00022603"/>
    </source>
</evidence>
<accession>A0A9W6ZKB7</accession>
<evidence type="ECO:0000256" key="8">
    <source>
        <dbReference type="RuleBase" id="RU365074"/>
    </source>
</evidence>
<dbReference type="AlphaFoldDB" id="A0A9W6ZKB7"/>
<dbReference type="GO" id="GO:0005730">
    <property type="term" value="C:nucleolus"/>
    <property type="evidence" value="ECO:0007669"/>
    <property type="project" value="UniProtKB-SubCell"/>
</dbReference>
<reference evidence="10" key="1">
    <citation type="submission" date="2022-07" db="EMBL/GenBank/DDBJ databases">
        <title>Genome analysis of Parmales, a sister group of diatoms, reveals the evolutionary specialization of diatoms from phago-mixotrophs to photoautotrophs.</title>
        <authorList>
            <person name="Ban H."/>
            <person name="Sato S."/>
            <person name="Yoshikawa S."/>
            <person name="Kazumasa Y."/>
            <person name="Nakamura Y."/>
            <person name="Ichinomiya M."/>
            <person name="Saitoh K."/>
            <person name="Sato N."/>
            <person name="Blanc-Mathieu R."/>
            <person name="Endo H."/>
            <person name="Kuwata A."/>
            <person name="Ogata H."/>
        </authorList>
    </citation>
    <scope>NUCLEOTIDE SEQUENCE</scope>
</reference>
<dbReference type="GO" id="GO:0006364">
    <property type="term" value="P:rRNA processing"/>
    <property type="evidence" value="ECO:0007669"/>
    <property type="project" value="UniProtKB-UniRule"/>
</dbReference>
<dbReference type="Gene3D" id="1.10.10.2150">
    <property type="entry name" value="Ribosomal RNA-processing protein 8, N-terminal domain"/>
    <property type="match status" value="1"/>
</dbReference>
<feature type="compositionally biased region" description="Basic residues" evidence="9">
    <location>
        <begin position="163"/>
        <end position="174"/>
    </location>
</feature>
<evidence type="ECO:0000256" key="2">
    <source>
        <dbReference type="ARBA" id="ARBA00006301"/>
    </source>
</evidence>
<feature type="compositionally biased region" description="Pro residues" evidence="9">
    <location>
        <begin position="185"/>
        <end position="194"/>
    </location>
</feature>
<evidence type="ECO:0000256" key="6">
    <source>
        <dbReference type="ARBA" id="ARBA00022691"/>
    </source>
</evidence>
<feature type="region of interest" description="Disordered" evidence="9">
    <location>
        <begin position="153"/>
        <end position="194"/>
    </location>
</feature>
<evidence type="ECO:0000256" key="1">
    <source>
        <dbReference type="ARBA" id="ARBA00004604"/>
    </source>
</evidence>
<comment type="function">
    <text evidence="8">Probable methyltransferase required to silence rDNA.</text>
</comment>
<protein>
    <recommendedName>
        <fullName evidence="8">Ribosomal RNA-processing protein 8</fullName>
        <ecNumber evidence="8">2.1.1.-</ecNumber>
    </recommendedName>
</protein>
<comment type="similarity">
    <text evidence="2 8">Belongs to the methyltransferase superfamily. RRP8 family.</text>
</comment>
<dbReference type="FunFam" id="1.10.10.2150:FF:000001">
    <property type="entry name" value="Ribosomal RNA-processing protein 8"/>
    <property type="match status" value="1"/>
</dbReference>
<dbReference type="GO" id="GO:0032259">
    <property type="term" value="P:methylation"/>
    <property type="evidence" value="ECO:0007669"/>
    <property type="project" value="UniProtKB-KW"/>
</dbReference>
<name>A0A9W6ZKB7_9STRA</name>
<feature type="non-terminal residue" evidence="10">
    <location>
        <position position="194"/>
    </location>
</feature>
<dbReference type="Pfam" id="PF05148">
    <property type="entry name" value="Methyltransf_8"/>
    <property type="match status" value="1"/>
</dbReference>
<evidence type="ECO:0000313" key="11">
    <source>
        <dbReference type="Proteomes" id="UP001165082"/>
    </source>
</evidence>
<proteinExistence type="inferred from homology"/>
<dbReference type="PANTHER" id="PTHR12787">
    <property type="entry name" value="RIBOSOMAL RNA-PROCESSING PROTEIN 8"/>
    <property type="match status" value="1"/>
</dbReference>
<evidence type="ECO:0000256" key="7">
    <source>
        <dbReference type="ARBA" id="ARBA00023242"/>
    </source>
</evidence>
<dbReference type="OrthoDB" id="10258825at2759"/>